<dbReference type="Pfam" id="PF14330">
    <property type="entry name" value="DUF4387"/>
    <property type="match status" value="1"/>
</dbReference>
<evidence type="ECO:0000313" key="2">
    <source>
        <dbReference type="EMBL" id="MDQ0167680.1"/>
    </source>
</evidence>
<keyword evidence="3" id="KW-1185">Reference proteome</keyword>
<comment type="caution">
    <text evidence="2">The sequence shown here is derived from an EMBL/GenBank/DDBJ whole genome shotgun (WGS) entry which is preliminary data.</text>
</comment>
<sequence length="107" mass="12193">MSNSEISLFELAKVLRSKNSGPFELTLDVLFDSEEKYERVKRSGVITVERICELYNIQKEDVHHLIFFDQALGFKVTMARDISSGTVGDRDVYGAQQHAPLMKLMIP</sequence>
<evidence type="ECO:0000259" key="1">
    <source>
        <dbReference type="Pfam" id="PF14330"/>
    </source>
</evidence>
<reference evidence="2 3" key="1">
    <citation type="submission" date="2023-07" db="EMBL/GenBank/DDBJ databases">
        <title>Genomic Encyclopedia of Type Strains, Phase IV (KMG-IV): sequencing the most valuable type-strain genomes for metagenomic binning, comparative biology and taxonomic classification.</title>
        <authorList>
            <person name="Goeker M."/>
        </authorList>
    </citation>
    <scope>NUCLEOTIDE SEQUENCE [LARGE SCALE GENOMIC DNA]</scope>
    <source>
        <strain evidence="2 3">DSM 12751</strain>
    </source>
</reference>
<dbReference type="InterPro" id="IPR025496">
    <property type="entry name" value="DUF4387"/>
</dbReference>
<feature type="domain" description="DUF4387" evidence="1">
    <location>
        <begin position="8"/>
        <end position="104"/>
    </location>
</feature>
<evidence type="ECO:0000313" key="3">
    <source>
        <dbReference type="Proteomes" id="UP001235840"/>
    </source>
</evidence>
<dbReference type="Proteomes" id="UP001235840">
    <property type="component" value="Unassembled WGS sequence"/>
</dbReference>
<dbReference type="EMBL" id="JAUSTY010000018">
    <property type="protein sequence ID" value="MDQ0167680.1"/>
    <property type="molecule type" value="Genomic_DNA"/>
</dbReference>
<name>A0ABT9W351_9BACI</name>
<protein>
    <recommendedName>
        <fullName evidence="1">DUF4387 domain-containing protein</fullName>
    </recommendedName>
</protein>
<gene>
    <name evidence="2" type="ORF">J2S11_003607</name>
</gene>
<accession>A0ABT9W351</accession>
<proteinExistence type="predicted"/>
<dbReference type="RefSeq" id="WP_307396787.1">
    <property type="nucleotide sequence ID" value="NZ_BAAADK010000032.1"/>
</dbReference>
<organism evidence="2 3">
    <name type="scientific">Caldalkalibacillus horti</name>
    <dbReference type="NCBI Taxonomy" id="77523"/>
    <lineage>
        <taxon>Bacteria</taxon>
        <taxon>Bacillati</taxon>
        <taxon>Bacillota</taxon>
        <taxon>Bacilli</taxon>
        <taxon>Bacillales</taxon>
        <taxon>Bacillaceae</taxon>
        <taxon>Caldalkalibacillus</taxon>
    </lineage>
</organism>